<dbReference type="AlphaFoldDB" id="A0A6M3KXC8"/>
<name>A0A6M3KXC8_9ZZZZ</name>
<protein>
    <submittedName>
        <fullName evidence="1">Uncharacterized protein</fullName>
    </submittedName>
</protein>
<reference evidence="1" key="1">
    <citation type="submission" date="2020-03" db="EMBL/GenBank/DDBJ databases">
        <title>The deep terrestrial virosphere.</title>
        <authorList>
            <person name="Holmfeldt K."/>
            <person name="Nilsson E."/>
            <person name="Simone D."/>
            <person name="Lopez-Fernandez M."/>
            <person name="Wu X."/>
            <person name="de Brujin I."/>
            <person name="Lundin D."/>
            <person name="Andersson A."/>
            <person name="Bertilsson S."/>
            <person name="Dopson M."/>
        </authorList>
    </citation>
    <scope>NUCLEOTIDE SEQUENCE</scope>
    <source>
        <strain evidence="1">MM415B03115</strain>
    </source>
</reference>
<dbReference type="EMBL" id="MT142662">
    <property type="protein sequence ID" value="QJA86833.1"/>
    <property type="molecule type" value="Genomic_DNA"/>
</dbReference>
<accession>A0A6M3KXC8</accession>
<proteinExistence type="predicted"/>
<evidence type="ECO:0000313" key="1">
    <source>
        <dbReference type="EMBL" id="QJA86833.1"/>
    </source>
</evidence>
<organism evidence="1">
    <name type="scientific">viral metagenome</name>
    <dbReference type="NCBI Taxonomy" id="1070528"/>
    <lineage>
        <taxon>unclassified sequences</taxon>
        <taxon>metagenomes</taxon>
        <taxon>organismal metagenomes</taxon>
    </lineage>
</organism>
<sequence length="79" mass="8898">MPTRAETIAMMGQAVDRYGPTAPPALKRKTLWGNVTDTATHFKERLVDQPLIGLRTKQKLQAARGSKYIKTMRELRDGD</sequence>
<gene>
    <name evidence="1" type="ORF">MM415B03115_0004</name>
</gene>